<dbReference type="CDD" id="cd09874">
    <property type="entry name" value="PIN_MT3492-like"/>
    <property type="match status" value="1"/>
</dbReference>
<evidence type="ECO:0000256" key="1">
    <source>
        <dbReference type="ARBA" id="ARBA00022722"/>
    </source>
</evidence>
<evidence type="ECO:0000259" key="5">
    <source>
        <dbReference type="Pfam" id="PF01850"/>
    </source>
</evidence>
<dbReference type="InterPro" id="IPR029060">
    <property type="entry name" value="PIN-like_dom_sf"/>
</dbReference>
<evidence type="ECO:0000256" key="4">
    <source>
        <dbReference type="ARBA" id="ARBA00022842"/>
    </source>
</evidence>
<dbReference type="RefSeq" id="WP_176227279.1">
    <property type="nucleotide sequence ID" value="NZ_BLRV01000302.1"/>
</dbReference>
<evidence type="ECO:0000256" key="2">
    <source>
        <dbReference type="ARBA" id="ARBA00022723"/>
    </source>
</evidence>
<dbReference type="GO" id="GO:0046872">
    <property type="term" value="F:metal ion binding"/>
    <property type="evidence" value="ECO:0007669"/>
    <property type="project" value="UniProtKB-KW"/>
</dbReference>
<protein>
    <recommendedName>
        <fullName evidence="5">PIN domain-containing protein</fullName>
    </recommendedName>
</protein>
<dbReference type="SUPFAM" id="SSF88723">
    <property type="entry name" value="PIN domain-like"/>
    <property type="match status" value="1"/>
</dbReference>
<evidence type="ECO:0000313" key="7">
    <source>
        <dbReference type="Proteomes" id="UP000580051"/>
    </source>
</evidence>
<evidence type="ECO:0000313" key="6">
    <source>
        <dbReference type="EMBL" id="GFP22267.1"/>
    </source>
</evidence>
<gene>
    <name evidence="6" type="ORF">HKBW3S06_01494</name>
</gene>
<accession>A0A6V8NQA7</accession>
<keyword evidence="3" id="KW-0378">Hydrolase</keyword>
<keyword evidence="2" id="KW-0479">Metal-binding</keyword>
<proteinExistence type="predicted"/>
<name>A0A6V8NQA7_9ACTN</name>
<keyword evidence="4" id="KW-0460">Magnesium</keyword>
<dbReference type="Pfam" id="PF01850">
    <property type="entry name" value="PIN"/>
    <property type="match status" value="1"/>
</dbReference>
<dbReference type="EMBL" id="BLRV01000302">
    <property type="protein sequence ID" value="GFP22267.1"/>
    <property type="molecule type" value="Genomic_DNA"/>
</dbReference>
<dbReference type="Gene3D" id="3.40.50.1010">
    <property type="entry name" value="5'-nuclease"/>
    <property type="match status" value="1"/>
</dbReference>
<dbReference type="AlphaFoldDB" id="A0A6V8NQA7"/>
<evidence type="ECO:0000256" key="3">
    <source>
        <dbReference type="ARBA" id="ARBA00022801"/>
    </source>
</evidence>
<comment type="caution">
    <text evidence="6">The sequence shown here is derived from an EMBL/GenBank/DDBJ whole genome shotgun (WGS) entry which is preliminary data.</text>
</comment>
<feature type="domain" description="PIN" evidence="5">
    <location>
        <begin position="3"/>
        <end position="133"/>
    </location>
</feature>
<sequence>MIVYLDTSSLVKLYVEEAGSAAVKDIAQSATVIAASKIASAEARAAFVRKQREDGFPIKALRKVVEDLDRDWENYFIIEVTDGIIRTAGDIAEKYLLKGFDSIHIASAVNLKSKIRGEVYFSSADAKLNRAAGKEGIKVL</sequence>
<keyword evidence="1" id="KW-0540">Nuclease</keyword>
<dbReference type="GO" id="GO:0016787">
    <property type="term" value="F:hydrolase activity"/>
    <property type="evidence" value="ECO:0007669"/>
    <property type="project" value="UniProtKB-KW"/>
</dbReference>
<dbReference type="GO" id="GO:0004518">
    <property type="term" value="F:nuclease activity"/>
    <property type="evidence" value="ECO:0007669"/>
    <property type="project" value="UniProtKB-KW"/>
</dbReference>
<organism evidence="6 7">
    <name type="scientific">Candidatus Hakubella thermalkaliphila</name>
    <dbReference type="NCBI Taxonomy" id="2754717"/>
    <lineage>
        <taxon>Bacteria</taxon>
        <taxon>Bacillati</taxon>
        <taxon>Actinomycetota</taxon>
        <taxon>Actinomycetota incertae sedis</taxon>
        <taxon>Candidatus Hakubellales</taxon>
        <taxon>Candidatus Hakubellaceae</taxon>
        <taxon>Candidatus Hakubella</taxon>
    </lineage>
</organism>
<reference evidence="6 7" key="1">
    <citation type="journal article" date="2020" name="Front. Microbiol.">
        <title>Single-cell genomics of novel Actinobacteria with the Wood-Ljungdahl pathway discovered in a serpentinizing system.</title>
        <authorList>
            <person name="Merino N."/>
            <person name="Kawai M."/>
            <person name="Boyd E.S."/>
            <person name="Colman D.R."/>
            <person name="McGlynn S.E."/>
            <person name="Nealson K.H."/>
            <person name="Kurokawa K."/>
            <person name="Hongoh Y."/>
        </authorList>
    </citation>
    <scope>NUCLEOTIDE SEQUENCE [LARGE SCALE GENOMIC DNA]</scope>
    <source>
        <strain evidence="6 7">S06</strain>
    </source>
</reference>
<dbReference type="Proteomes" id="UP000580051">
    <property type="component" value="Unassembled WGS sequence"/>
</dbReference>
<dbReference type="InterPro" id="IPR002716">
    <property type="entry name" value="PIN_dom"/>
</dbReference>